<protein>
    <submittedName>
        <fullName evidence="1">Uncharacterized protein</fullName>
    </submittedName>
</protein>
<proteinExistence type="predicted"/>
<dbReference type="AlphaFoldDB" id="A0A9Q9E2N8"/>
<keyword evidence="2" id="KW-1185">Reference proteome</keyword>
<accession>A0A9Q9E2N8</accession>
<evidence type="ECO:0000313" key="1">
    <source>
        <dbReference type="EMBL" id="USS88763.1"/>
    </source>
</evidence>
<dbReference type="EMBL" id="CP097119">
    <property type="protein sequence ID" value="USS88763.1"/>
    <property type="molecule type" value="Genomic_DNA"/>
</dbReference>
<dbReference type="Proteomes" id="UP001055911">
    <property type="component" value="Chromosome"/>
</dbReference>
<dbReference type="RefSeq" id="WP_252766280.1">
    <property type="nucleotide sequence ID" value="NZ_CP097119.1"/>
</dbReference>
<reference evidence="1" key="1">
    <citation type="submission" date="2022-05" db="EMBL/GenBank/DDBJ databases">
        <authorList>
            <person name="Oliphant S.A."/>
            <person name="Watson-Haigh N.S."/>
            <person name="Sumby K.M."/>
            <person name="Gardner J.M."/>
            <person name="Jiranek V."/>
        </authorList>
    </citation>
    <scope>NUCLEOTIDE SEQUENCE</scope>
    <source>
        <strain evidence="1">KI4_B1</strain>
    </source>
</reference>
<sequence>MGYRLTAIQTAFSMPTGWMWNQRPVSVPTAFRFNLNPLVNQMAYGYQSMAGLNQRIVDEFSACQYESIFNLNKYYDEMQ</sequence>
<organism evidence="1 2">
    <name type="scientific">Fructilactobacillus cliffordii</name>
    <dbReference type="NCBI Taxonomy" id="2940299"/>
    <lineage>
        <taxon>Bacteria</taxon>
        <taxon>Bacillati</taxon>
        <taxon>Bacillota</taxon>
        <taxon>Bacilli</taxon>
        <taxon>Lactobacillales</taxon>
        <taxon>Lactobacillaceae</taxon>
        <taxon>Fructilactobacillus</taxon>
    </lineage>
</organism>
<gene>
    <name evidence="1" type="ORF">M3M40_04530</name>
</gene>
<evidence type="ECO:0000313" key="2">
    <source>
        <dbReference type="Proteomes" id="UP001055911"/>
    </source>
</evidence>
<name>A0A9Q9E2N8_9LACO</name>